<dbReference type="Proteomes" id="UP000053586">
    <property type="component" value="Unassembled WGS sequence"/>
</dbReference>
<evidence type="ECO:0000256" key="3">
    <source>
        <dbReference type="ARBA" id="ARBA00004377"/>
    </source>
</evidence>
<feature type="transmembrane region" description="Helical" evidence="14">
    <location>
        <begin position="161"/>
        <end position="181"/>
    </location>
</feature>
<evidence type="ECO:0000256" key="13">
    <source>
        <dbReference type="ARBA" id="ARBA00023136"/>
    </source>
</evidence>
<dbReference type="InterPro" id="IPR045062">
    <property type="entry name" value="Cyt_c_biogenesis_CcsA/CcmC"/>
</dbReference>
<dbReference type="NCBIfam" id="TIGR03141">
    <property type="entry name" value="cytochro_ccmD"/>
    <property type="match status" value="1"/>
</dbReference>
<evidence type="ECO:0000256" key="1">
    <source>
        <dbReference type="ARBA" id="ARBA00002442"/>
    </source>
</evidence>
<dbReference type="Pfam" id="PF04995">
    <property type="entry name" value="CcmD"/>
    <property type="match status" value="1"/>
</dbReference>
<comment type="caution">
    <text evidence="16">The sequence shown here is derived from an EMBL/GenBank/DDBJ whole genome shotgun (WGS) entry which is preliminary data.</text>
</comment>
<feature type="transmembrane region" description="Helical" evidence="14">
    <location>
        <begin position="129"/>
        <end position="149"/>
    </location>
</feature>
<dbReference type="AlphaFoldDB" id="H5TB35"/>
<evidence type="ECO:0000256" key="10">
    <source>
        <dbReference type="ARBA" id="ARBA00022692"/>
    </source>
</evidence>
<dbReference type="eggNOG" id="COG3114">
    <property type="taxonomic scope" value="Bacteria"/>
</dbReference>
<feature type="transmembrane region" description="Helical" evidence="14">
    <location>
        <begin position="93"/>
        <end position="114"/>
    </location>
</feature>
<dbReference type="EMBL" id="BAET01000013">
    <property type="protein sequence ID" value="GAB55512.1"/>
    <property type="molecule type" value="Genomic_DNA"/>
</dbReference>
<name>H5TB35_9ALTE</name>
<reference evidence="16 17" key="1">
    <citation type="journal article" date="2012" name="J. Bacteriol.">
        <title>Genome sequence of proteorhodopsin-containing sea ice bacterium Glaciecola punicea ACAM 611T.</title>
        <authorList>
            <person name="Qin Q.-L."/>
            <person name="Xie B.-B."/>
            <person name="Shu Y.-L."/>
            <person name="Rong J.-C."/>
            <person name="Zhao D.-L."/>
            <person name="Zhang X.-Y."/>
            <person name="Chen X.-L."/>
            <person name="Zhou B.-C."/>
            <person name="Zhanga Y.-Z."/>
        </authorList>
    </citation>
    <scope>NUCLEOTIDE SEQUENCE [LARGE SCALE GENOMIC DNA]</scope>
    <source>
        <strain evidence="16 17">ACAM 611</strain>
    </source>
</reference>
<dbReference type="PANTHER" id="PTHR30071">
    <property type="entry name" value="HEME EXPORTER PROTEIN C"/>
    <property type="match status" value="1"/>
</dbReference>
<evidence type="ECO:0000313" key="17">
    <source>
        <dbReference type="Proteomes" id="UP000053586"/>
    </source>
</evidence>
<dbReference type="Pfam" id="PF01578">
    <property type="entry name" value="Cytochrom_C_asm"/>
    <property type="match status" value="1"/>
</dbReference>
<evidence type="ECO:0000256" key="4">
    <source>
        <dbReference type="ARBA" id="ARBA00005840"/>
    </source>
</evidence>
<sequence length="352" mass="39355">MWKWINSFAQPEKAYGACNFFMPFFVVVLLVCLPLGTVWGLVFAPTDYQQFDVYRIIYIHVPSSSLSLTAYMAMATAAFVGVVWQWRSAFTTMLALAPIGAVVCFISLFTGAVWGKPTWGTYWIWDARLTSQLILLFLYLGVIALYVSFDDKQQGAKASAIMAMVGVINIPIIKYSVEWWNTLHQPATISKLAKPSMPADMAIPLVIAMIGMAGYIGTVTLIRMKNELIKRDSHRPWVLQVLDAEQASGKPFIRPVWWAVAAVLFTIGAFFMVQQGVKFDSLAAFIDMGGRGFFVWLSFVVSFVALFILLVLSVLDRKTIISETRKQKTRVERIMRARAAKAAKKEAVANSS</sequence>
<proteinExistence type="inferred from homology"/>
<keyword evidence="10 14" id="KW-0812">Transmembrane</keyword>
<comment type="similarity">
    <text evidence="5">Belongs to the CcmD/CycX/HelD family.</text>
</comment>
<keyword evidence="7 14" id="KW-0813">Transport</keyword>
<evidence type="ECO:0000256" key="2">
    <source>
        <dbReference type="ARBA" id="ARBA00004141"/>
    </source>
</evidence>
<keyword evidence="11 14" id="KW-0201">Cytochrome c-type biogenesis</keyword>
<evidence type="ECO:0000256" key="8">
    <source>
        <dbReference type="ARBA" id="ARBA00022475"/>
    </source>
</evidence>
<comment type="caution">
    <text evidence="14">Lacks conserved residue(s) required for the propagation of feature annotation.</text>
</comment>
<dbReference type="GO" id="GO:0017004">
    <property type="term" value="P:cytochrome complex assembly"/>
    <property type="evidence" value="ECO:0007669"/>
    <property type="project" value="UniProtKB-KW"/>
</dbReference>
<evidence type="ECO:0000259" key="15">
    <source>
        <dbReference type="Pfam" id="PF01578"/>
    </source>
</evidence>
<dbReference type="PANTHER" id="PTHR30071:SF1">
    <property type="entry name" value="CYTOCHROME B_B6 PROTEIN-RELATED"/>
    <property type="match status" value="1"/>
</dbReference>
<dbReference type="OrthoDB" id="9778550at2"/>
<evidence type="ECO:0000256" key="14">
    <source>
        <dbReference type="RuleBase" id="RU364092"/>
    </source>
</evidence>
<evidence type="ECO:0000313" key="16">
    <source>
        <dbReference type="EMBL" id="GAB55512.1"/>
    </source>
</evidence>
<dbReference type="GO" id="GO:0020037">
    <property type="term" value="F:heme binding"/>
    <property type="evidence" value="ECO:0007669"/>
    <property type="project" value="InterPro"/>
</dbReference>
<dbReference type="InterPro" id="IPR003557">
    <property type="entry name" value="Cyt_c_biogenesis_CcmC"/>
</dbReference>
<keyword evidence="12 14" id="KW-1133">Transmembrane helix</keyword>
<gene>
    <name evidence="14 16" type="primary">ccmC</name>
    <name evidence="16" type="ORF">GPUN_1388</name>
</gene>
<dbReference type="InterPro" id="IPR002541">
    <property type="entry name" value="Cyt_c_assembly"/>
</dbReference>
<dbReference type="STRING" id="56804.BAE46_05800"/>
<comment type="subcellular location">
    <subcellularLocation>
        <location evidence="3">Cell inner membrane</location>
        <topology evidence="3">Single-pass membrane protein</topology>
    </subcellularLocation>
    <subcellularLocation>
        <location evidence="2">Membrane</location>
        <topology evidence="2">Multi-pass membrane protein</topology>
    </subcellularLocation>
</comment>
<keyword evidence="13 14" id="KW-0472">Membrane</keyword>
<dbReference type="eggNOG" id="COG0755">
    <property type="taxonomic scope" value="Bacteria"/>
</dbReference>
<feature type="transmembrane region" description="Helical" evidence="14">
    <location>
        <begin position="256"/>
        <end position="273"/>
    </location>
</feature>
<dbReference type="GO" id="GO:0005886">
    <property type="term" value="C:plasma membrane"/>
    <property type="evidence" value="ECO:0007669"/>
    <property type="project" value="UniProtKB-SubCell"/>
</dbReference>
<accession>H5TB35</accession>
<dbReference type="GO" id="GO:0015232">
    <property type="term" value="F:heme transmembrane transporter activity"/>
    <property type="evidence" value="ECO:0007669"/>
    <property type="project" value="InterPro"/>
</dbReference>
<organism evidence="16 17">
    <name type="scientific">Glaciecola punicea ACAM 611</name>
    <dbReference type="NCBI Taxonomy" id="1121923"/>
    <lineage>
        <taxon>Bacteria</taxon>
        <taxon>Pseudomonadati</taxon>
        <taxon>Pseudomonadota</taxon>
        <taxon>Gammaproteobacteria</taxon>
        <taxon>Alteromonadales</taxon>
        <taxon>Alteromonadaceae</taxon>
        <taxon>Glaciecola</taxon>
    </lineage>
</organism>
<keyword evidence="17" id="KW-1185">Reference proteome</keyword>
<dbReference type="PRINTS" id="PR01386">
    <property type="entry name" value="CCMCBIOGNSIS"/>
</dbReference>
<evidence type="ECO:0000256" key="11">
    <source>
        <dbReference type="ARBA" id="ARBA00022748"/>
    </source>
</evidence>
<protein>
    <recommendedName>
        <fullName evidence="6 14">Heme exporter protein C</fullName>
    </recommendedName>
    <alternativeName>
        <fullName evidence="14">Cytochrome c-type biogenesis protein</fullName>
    </alternativeName>
</protein>
<evidence type="ECO:0000256" key="12">
    <source>
        <dbReference type="ARBA" id="ARBA00022989"/>
    </source>
</evidence>
<evidence type="ECO:0000256" key="9">
    <source>
        <dbReference type="ARBA" id="ARBA00022519"/>
    </source>
</evidence>
<keyword evidence="9 14" id="KW-0997">Cell inner membrane</keyword>
<feature type="transmembrane region" description="Helical" evidence="14">
    <location>
        <begin position="20"/>
        <end position="44"/>
    </location>
</feature>
<feature type="transmembrane region" description="Helical" evidence="14">
    <location>
        <begin position="201"/>
        <end position="222"/>
    </location>
</feature>
<feature type="transmembrane region" description="Helical" evidence="14">
    <location>
        <begin position="293"/>
        <end position="315"/>
    </location>
</feature>
<comment type="similarity">
    <text evidence="4 14">Belongs to the CcmC/CycZ/HelC family.</text>
</comment>
<evidence type="ECO:0000256" key="5">
    <source>
        <dbReference type="ARBA" id="ARBA00008741"/>
    </source>
</evidence>
<feature type="domain" description="Cytochrome c assembly protein" evidence="15">
    <location>
        <begin position="4"/>
        <end position="184"/>
    </location>
</feature>
<feature type="transmembrane region" description="Helical" evidence="14">
    <location>
        <begin position="64"/>
        <end position="86"/>
    </location>
</feature>
<keyword evidence="8" id="KW-1003">Cell membrane</keyword>
<comment type="function">
    <text evidence="1 14">Required for the export of heme to the periplasm for the biogenesis of c-type cytochromes.</text>
</comment>
<evidence type="ECO:0000256" key="7">
    <source>
        <dbReference type="ARBA" id="ARBA00022448"/>
    </source>
</evidence>
<dbReference type="InterPro" id="IPR007078">
    <property type="entry name" value="Haem_export_protD_CcmD"/>
</dbReference>
<evidence type="ECO:0000256" key="6">
    <source>
        <dbReference type="ARBA" id="ARBA00016463"/>
    </source>
</evidence>
<dbReference type="NCBIfam" id="TIGR01191">
    <property type="entry name" value="ccmC"/>
    <property type="match status" value="1"/>
</dbReference>
<reference evidence="16 17" key="2">
    <citation type="journal article" date="2017" name="Antonie Van Leeuwenhoek">
        <title>Rhizobium rhizosphaerae sp. nov., a novel species isolated from rice rhizosphere.</title>
        <authorList>
            <person name="Zhao J.J."/>
            <person name="Zhang J."/>
            <person name="Zhang R.J."/>
            <person name="Zhang C.W."/>
            <person name="Yin H.Q."/>
            <person name="Zhang X.X."/>
        </authorList>
    </citation>
    <scope>NUCLEOTIDE SEQUENCE [LARGE SCALE GENOMIC DNA]</scope>
    <source>
        <strain evidence="16 17">ACAM 611</strain>
    </source>
</reference>